<dbReference type="SUPFAM" id="SSF47676">
    <property type="entry name" value="Conserved domain common to transcription factors TFIIS, elongin A, CRSP70"/>
    <property type="match status" value="1"/>
</dbReference>
<dbReference type="EMBL" id="HACG01021669">
    <property type="protein sequence ID" value="CEK68534.1"/>
    <property type="molecule type" value="Transcribed_RNA"/>
</dbReference>
<evidence type="ECO:0000259" key="3">
    <source>
        <dbReference type="PROSITE" id="PS51319"/>
    </source>
</evidence>
<dbReference type="GO" id="GO:0005634">
    <property type="term" value="C:nucleus"/>
    <property type="evidence" value="ECO:0007669"/>
    <property type="project" value="UniProtKB-SubCell"/>
</dbReference>
<feature type="non-terminal residue" evidence="4">
    <location>
        <position position="1"/>
    </location>
</feature>
<dbReference type="Pfam" id="PF08711">
    <property type="entry name" value="Med26"/>
    <property type="match status" value="1"/>
</dbReference>
<evidence type="ECO:0000256" key="2">
    <source>
        <dbReference type="SAM" id="MobiDB-lite"/>
    </source>
</evidence>
<proteinExistence type="predicted"/>
<feature type="region of interest" description="Disordered" evidence="2">
    <location>
        <begin position="303"/>
        <end position="336"/>
    </location>
</feature>
<feature type="region of interest" description="Disordered" evidence="2">
    <location>
        <begin position="37"/>
        <end position="80"/>
    </location>
</feature>
<feature type="compositionally biased region" description="Polar residues" evidence="2">
    <location>
        <begin position="37"/>
        <end position="48"/>
    </location>
</feature>
<dbReference type="InterPro" id="IPR035441">
    <property type="entry name" value="TFIIS/LEDGF_dom_sf"/>
</dbReference>
<feature type="domain" description="TFIIS N-terminal" evidence="3">
    <location>
        <begin position="1"/>
        <end position="33"/>
    </location>
</feature>
<reference evidence="4" key="1">
    <citation type="submission" date="2014-12" db="EMBL/GenBank/DDBJ databases">
        <title>Insight into the proteome of Arion vulgaris.</title>
        <authorList>
            <person name="Aradska J."/>
            <person name="Bulat T."/>
            <person name="Smidak R."/>
            <person name="Sarate P."/>
            <person name="Gangsoo J."/>
            <person name="Sialana F."/>
            <person name="Bilban M."/>
            <person name="Lubec G."/>
        </authorList>
    </citation>
    <scope>NUCLEOTIDE SEQUENCE</scope>
    <source>
        <tissue evidence="4">Skin</tissue>
    </source>
</reference>
<evidence type="ECO:0000256" key="1">
    <source>
        <dbReference type="PROSITE-ProRule" id="PRU00649"/>
    </source>
</evidence>
<gene>
    <name evidence="4" type="primary">ORF66651</name>
</gene>
<feature type="non-terminal residue" evidence="4">
    <location>
        <position position="336"/>
    </location>
</feature>
<accession>A0A0B6ZIU0</accession>
<name>A0A0B6ZIU0_9EUPU</name>
<feature type="compositionally biased region" description="Low complexity" evidence="2">
    <location>
        <begin position="309"/>
        <end position="325"/>
    </location>
</feature>
<comment type="subcellular location">
    <subcellularLocation>
        <location evidence="1">Nucleus</location>
    </subcellularLocation>
</comment>
<dbReference type="AlphaFoldDB" id="A0A0B6ZIU0"/>
<feature type="region of interest" description="Disordered" evidence="2">
    <location>
        <begin position="155"/>
        <end position="270"/>
    </location>
</feature>
<protein>
    <recommendedName>
        <fullName evidence="3">TFIIS N-terminal domain-containing protein</fullName>
    </recommendedName>
</protein>
<feature type="compositionally biased region" description="Polar residues" evidence="2">
    <location>
        <begin position="157"/>
        <end position="171"/>
    </location>
</feature>
<sequence length="336" mass="36312">RDINSVRKICKNPTIARRAKNLVKAWKRLIIVPGSPQVVNGQHPTQRISPGLPTQRISPHLPTQRISPGLPPVSNNRCLPSPALVNARQQQQGLKGSGSNSPVIQVKVGQPLLPPSKLALQEGRHRTAELVRSPKIGLIGQSQLHRNASLNFHEDSNLSWPGTPPSNLSENSSDRLVGDSSRIHDSSAADKNCHTGTNKRNFNFDNRSSDSSTESSSRPVNRASDQRDVSKTNIANRKRTRPSILDDYTDSLPHPPKQPHRVSSSSSLSAFGKNDVINGSVVRKTGVKSPGFHISQSGFSSIGATAAVSSSSKSSLQDQSDASSLPNRINQRHAPL</sequence>
<dbReference type="PROSITE" id="PS51319">
    <property type="entry name" value="TFIIS_N"/>
    <property type="match status" value="1"/>
</dbReference>
<dbReference type="InterPro" id="IPR017923">
    <property type="entry name" value="TFIIS_N"/>
</dbReference>
<feature type="compositionally biased region" description="Basic and acidic residues" evidence="2">
    <location>
        <begin position="172"/>
        <end position="193"/>
    </location>
</feature>
<keyword evidence="1" id="KW-0539">Nucleus</keyword>
<organism evidence="4">
    <name type="scientific">Arion vulgaris</name>
    <dbReference type="NCBI Taxonomy" id="1028688"/>
    <lineage>
        <taxon>Eukaryota</taxon>
        <taxon>Metazoa</taxon>
        <taxon>Spiralia</taxon>
        <taxon>Lophotrochozoa</taxon>
        <taxon>Mollusca</taxon>
        <taxon>Gastropoda</taxon>
        <taxon>Heterobranchia</taxon>
        <taxon>Euthyneura</taxon>
        <taxon>Panpulmonata</taxon>
        <taxon>Eupulmonata</taxon>
        <taxon>Stylommatophora</taxon>
        <taxon>Helicina</taxon>
        <taxon>Arionoidea</taxon>
        <taxon>Arionidae</taxon>
        <taxon>Arion</taxon>
    </lineage>
</organism>
<evidence type="ECO:0000313" key="4">
    <source>
        <dbReference type="EMBL" id="CEK68534.1"/>
    </source>
</evidence>
<feature type="compositionally biased region" description="Low complexity" evidence="2">
    <location>
        <begin position="200"/>
        <end position="217"/>
    </location>
</feature>